<dbReference type="EMBL" id="VSRR010037515">
    <property type="protein sequence ID" value="MPC73789.1"/>
    <property type="molecule type" value="Genomic_DNA"/>
</dbReference>
<accession>A0A5B7HVR8</accession>
<sequence length="78" mass="8805">MKSKRQAPQRLSGDPRTLVMFRSYRPALPQSPTPPSGHTHQQNSLLRLRIQMLPVVTRIPCRRAPHLGTSPGRLSLQT</sequence>
<reference evidence="1 2" key="1">
    <citation type="submission" date="2019-05" db="EMBL/GenBank/DDBJ databases">
        <title>Another draft genome of Portunus trituberculatus and its Hox gene families provides insights of decapod evolution.</title>
        <authorList>
            <person name="Jeong J.-H."/>
            <person name="Song I."/>
            <person name="Kim S."/>
            <person name="Choi T."/>
            <person name="Kim D."/>
            <person name="Ryu S."/>
            <person name="Kim W."/>
        </authorList>
    </citation>
    <scope>NUCLEOTIDE SEQUENCE [LARGE SCALE GENOMIC DNA]</scope>
    <source>
        <tissue evidence="1">Muscle</tissue>
    </source>
</reference>
<dbReference type="Proteomes" id="UP000324222">
    <property type="component" value="Unassembled WGS sequence"/>
</dbReference>
<keyword evidence="2" id="KW-1185">Reference proteome</keyword>
<proteinExistence type="predicted"/>
<gene>
    <name evidence="1" type="ORF">E2C01_068126</name>
</gene>
<evidence type="ECO:0000313" key="1">
    <source>
        <dbReference type="EMBL" id="MPC73789.1"/>
    </source>
</evidence>
<organism evidence="1 2">
    <name type="scientific">Portunus trituberculatus</name>
    <name type="common">Swimming crab</name>
    <name type="synonym">Neptunus trituberculatus</name>
    <dbReference type="NCBI Taxonomy" id="210409"/>
    <lineage>
        <taxon>Eukaryota</taxon>
        <taxon>Metazoa</taxon>
        <taxon>Ecdysozoa</taxon>
        <taxon>Arthropoda</taxon>
        <taxon>Crustacea</taxon>
        <taxon>Multicrustacea</taxon>
        <taxon>Malacostraca</taxon>
        <taxon>Eumalacostraca</taxon>
        <taxon>Eucarida</taxon>
        <taxon>Decapoda</taxon>
        <taxon>Pleocyemata</taxon>
        <taxon>Brachyura</taxon>
        <taxon>Eubrachyura</taxon>
        <taxon>Portunoidea</taxon>
        <taxon>Portunidae</taxon>
        <taxon>Portuninae</taxon>
        <taxon>Portunus</taxon>
    </lineage>
</organism>
<dbReference type="AlphaFoldDB" id="A0A5B7HVR8"/>
<name>A0A5B7HVR8_PORTR</name>
<evidence type="ECO:0000313" key="2">
    <source>
        <dbReference type="Proteomes" id="UP000324222"/>
    </source>
</evidence>
<protein>
    <submittedName>
        <fullName evidence="1">Uncharacterized protein</fullName>
    </submittedName>
</protein>
<comment type="caution">
    <text evidence="1">The sequence shown here is derived from an EMBL/GenBank/DDBJ whole genome shotgun (WGS) entry which is preliminary data.</text>
</comment>